<dbReference type="PANTHER" id="PTHR35849:SF1">
    <property type="entry name" value="INTERMEMBRANE PHOSPHOLIPID TRANSPORT SYSTEM BINDING PROTEIN MLAB"/>
    <property type="match status" value="1"/>
</dbReference>
<proteinExistence type="predicted"/>
<dbReference type="SUPFAM" id="SSF52091">
    <property type="entry name" value="SpoIIaa-like"/>
    <property type="match status" value="1"/>
</dbReference>
<dbReference type="CDD" id="cd07043">
    <property type="entry name" value="STAS_anti-anti-sigma_factors"/>
    <property type="match status" value="1"/>
</dbReference>
<dbReference type="InterPro" id="IPR002645">
    <property type="entry name" value="STAS_dom"/>
</dbReference>
<dbReference type="InterPro" id="IPR052746">
    <property type="entry name" value="MlaB_ABC_Transporter"/>
</dbReference>
<dbReference type="EMBL" id="LAZR01000128">
    <property type="protein sequence ID" value="KKN88527.1"/>
    <property type="molecule type" value="Genomic_DNA"/>
</dbReference>
<sequence length="107" mass="11263">MSTQSATASVQEDEAGVLRLSGELDFNSVMPLHEQLVQRIAGGRGDIMLDLSGLQRVNSVGLSLLLRVAEQAVEANRPLRVSGVPAGLQSIAAVCGLDDWLHQVSAA</sequence>
<name>A0A0F9UM37_9ZZZZ</name>
<reference evidence="2" key="1">
    <citation type="journal article" date="2015" name="Nature">
        <title>Complex archaea that bridge the gap between prokaryotes and eukaryotes.</title>
        <authorList>
            <person name="Spang A."/>
            <person name="Saw J.H."/>
            <person name="Jorgensen S.L."/>
            <person name="Zaremba-Niedzwiedzka K."/>
            <person name="Martijn J."/>
            <person name="Lind A.E."/>
            <person name="van Eijk R."/>
            <person name="Schleper C."/>
            <person name="Guy L."/>
            <person name="Ettema T.J."/>
        </authorList>
    </citation>
    <scope>NUCLEOTIDE SEQUENCE</scope>
</reference>
<organism evidence="2">
    <name type="scientific">marine sediment metagenome</name>
    <dbReference type="NCBI Taxonomy" id="412755"/>
    <lineage>
        <taxon>unclassified sequences</taxon>
        <taxon>metagenomes</taxon>
        <taxon>ecological metagenomes</taxon>
    </lineage>
</organism>
<accession>A0A0F9UM37</accession>
<dbReference type="InterPro" id="IPR058548">
    <property type="entry name" value="MlaB-like_STAS"/>
</dbReference>
<gene>
    <name evidence="2" type="ORF">LCGC14_0248240</name>
</gene>
<dbReference type="Pfam" id="PF13466">
    <property type="entry name" value="STAS_2"/>
    <property type="match status" value="1"/>
</dbReference>
<dbReference type="Gene3D" id="3.30.750.24">
    <property type="entry name" value="STAS domain"/>
    <property type="match status" value="1"/>
</dbReference>
<evidence type="ECO:0000259" key="1">
    <source>
        <dbReference type="PROSITE" id="PS50801"/>
    </source>
</evidence>
<dbReference type="AlphaFoldDB" id="A0A0F9UM37"/>
<dbReference type="PANTHER" id="PTHR35849">
    <property type="entry name" value="BLR2341 PROTEIN"/>
    <property type="match status" value="1"/>
</dbReference>
<dbReference type="PROSITE" id="PS50801">
    <property type="entry name" value="STAS"/>
    <property type="match status" value="1"/>
</dbReference>
<dbReference type="InterPro" id="IPR036513">
    <property type="entry name" value="STAS_dom_sf"/>
</dbReference>
<feature type="domain" description="STAS" evidence="1">
    <location>
        <begin position="17"/>
        <end position="107"/>
    </location>
</feature>
<protein>
    <recommendedName>
        <fullName evidence="1">STAS domain-containing protein</fullName>
    </recommendedName>
</protein>
<comment type="caution">
    <text evidence="2">The sequence shown here is derived from an EMBL/GenBank/DDBJ whole genome shotgun (WGS) entry which is preliminary data.</text>
</comment>
<evidence type="ECO:0000313" key="2">
    <source>
        <dbReference type="EMBL" id="KKN88527.1"/>
    </source>
</evidence>